<evidence type="ECO:0000313" key="5">
    <source>
        <dbReference type="EMBL" id="AXI10246.1"/>
    </source>
</evidence>
<organism evidence="5 6">
    <name type="scientific">Oceanobacillus zhaokaii</name>
    <dbReference type="NCBI Taxonomy" id="2052660"/>
    <lineage>
        <taxon>Bacteria</taxon>
        <taxon>Bacillati</taxon>
        <taxon>Bacillota</taxon>
        <taxon>Bacilli</taxon>
        <taxon>Bacillales</taxon>
        <taxon>Bacillaceae</taxon>
        <taxon>Oceanobacillus</taxon>
    </lineage>
</organism>
<reference evidence="6" key="1">
    <citation type="submission" date="2017-11" db="EMBL/GenBank/DDBJ databases">
        <authorList>
            <person name="Zhu W."/>
        </authorList>
    </citation>
    <scope>NUCLEOTIDE SEQUENCE [LARGE SCALE GENOMIC DNA]</scope>
    <source>
        <strain evidence="6">160</strain>
    </source>
</reference>
<dbReference type="Pfam" id="PF02626">
    <property type="entry name" value="CT_A_B"/>
    <property type="match status" value="1"/>
</dbReference>
<evidence type="ECO:0000256" key="3">
    <source>
        <dbReference type="ARBA" id="ARBA00022840"/>
    </source>
</evidence>
<keyword evidence="2" id="KW-0378">Hydrolase</keyword>
<dbReference type="OrthoDB" id="9782422at2"/>
<dbReference type="InterPro" id="IPR052708">
    <property type="entry name" value="PxpC"/>
</dbReference>
<dbReference type="RefSeq" id="WP_114917533.1">
    <property type="nucleotide sequence ID" value="NZ_CP024848.1"/>
</dbReference>
<dbReference type="AlphaFoldDB" id="A0A345PJR6"/>
<evidence type="ECO:0000256" key="1">
    <source>
        <dbReference type="ARBA" id="ARBA00022741"/>
    </source>
</evidence>
<sequence>MGNNIFEVVKPGLATTIQDLGRTGLQQYGVVVAGAMDAFALQVGNLLVGNKRGEAGIEVVIMGPKLRVLADNVIAICGADLSPKLDGEPVSLWKSFAVKAGQTLTFGKPLNGGYAYIAVAGGVEVPIIMGSKSTYTKAELGGIEGRNLQKGDQISAGMPSSTVKTGIGLPIRQIPDYRSGRKIRVILGPDVDAFSGESVDRFLSENYKLTTQSDRMGSRLEGPSLSLIRGADIISDAIFPGTIQVPANGQPIILLADRQTTGGYTRIATVITVDLPYVAQMLPGNELGFEAISVEKAQRLYVEQELLLRTLSVSAGNY</sequence>
<dbReference type="EMBL" id="CP024848">
    <property type="protein sequence ID" value="AXI10246.1"/>
    <property type="molecule type" value="Genomic_DNA"/>
</dbReference>
<accession>A0A345PJR6</accession>
<dbReference type="KEGG" id="ocn:CUC15_15465"/>
<dbReference type="PANTHER" id="PTHR43309:SF5">
    <property type="entry name" value="5-OXOPROLINASE SUBUNIT C"/>
    <property type="match status" value="1"/>
</dbReference>
<name>A0A345PJR6_9BACI</name>
<evidence type="ECO:0000313" key="6">
    <source>
        <dbReference type="Proteomes" id="UP000253908"/>
    </source>
</evidence>
<dbReference type="GO" id="GO:0005524">
    <property type="term" value="F:ATP binding"/>
    <property type="evidence" value="ECO:0007669"/>
    <property type="project" value="UniProtKB-KW"/>
</dbReference>
<dbReference type="NCBIfam" id="TIGR00724">
    <property type="entry name" value="urea_amlyse_rel"/>
    <property type="match status" value="1"/>
</dbReference>
<gene>
    <name evidence="5" type="ORF">CUC15_15465</name>
</gene>
<dbReference type="Gene3D" id="2.40.100.10">
    <property type="entry name" value="Cyclophilin-like"/>
    <property type="match status" value="1"/>
</dbReference>
<dbReference type="InterPro" id="IPR029000">
    <property type="entry name" value="Cyclophilin-like_dom_sf"/>
</dbReference>
<dbReference type="PANTHER" id="PTHR43309">
    <property type="entry name" value="5-OXOPROLINASE SUBUNIT C"/>
    <property type="match status" value="1"/>
</dbReference>
<protein>
    <submittedName>
        <fullName evidence="5">KipI antagonist</fullName>
    </submittedName>
</protein>
<evidence type="ECO:0000256" key="2">
    <source>
        <dbReference type="ARBA" id="ARBA00022801"/>
    </source>
</evidence>
<proteinExistence type="predicted"/>
<dbReference type="InterPro" id="IPR003778">
    <property type="entry name" value="CT_A_B"/>
</dbReference>
<dbReference type="SMART" id="SM00797">
    <property type="entry name" value="AHS2"/>
    <property type="match status" value="1"/>
</dbReference>
<dbReference type="SUPFAM" id="SSF50891">
    <property type="entry name" value="Cyclophilin-like"/>
    <property type="match status" value="1"/>
</dbReference>
<keyword evidence="1" id="KW-0547">Nucleotide-binding</keyword>
<dbReference type="Proteomes" id="UP000253908">
    <property type="component" value="Chromosome"/>
</dbReference>
<feature type="domain" description="Carboxyltransferase" evidence="4">
    <location>
        <begin position="27"/>
        <end position="307"/>
    </location>
</feature>
<dbReference type="GO" id="GO:0016787">
    <property type="term" value="F:hydrolase activity"/>
    <property type="evidence" value="ECO:0007669"/>
    <property type="project" value="UniProtKB-KW"/>
</dbReference>
<keyword evidence="6" id="KW-1185">Reference proteome</keyword>
<keyword evidence="3" id="KW-0067">ATP-binding</keyword>
<evidence type="ECO:0000259" key="4">
    <source>
        <dbReference type="SMART" id="SM00797"/>
    </source>
</evidence>